<keyword evidence="3" id="KW-1185">Reference proteome</keyword>
<feature type="compositionally biased region" description="Low complexity" evidence="1">
    <location>
        <begin position="44"/>
        <end position="54"/>
    </location>
</feature>
<feature type="region of interest" description="Disordered" evidence="1">
    <location>
        <begin position="310"/>
        <end position="832"/>
    </location>
</feature>
<feature type="compositionally biased region" description="Low complexity" evidence="1">
    <location>
        <begin position="773"/>
        <end position="785"/>
    </location>
</feature>
<feature type="compositionally biased region" description="Polar residues" evidence="1">
    <location>
        <begin position="206"/>
        <end position="216"/>
    </location>
</feature>
<feature type="compositionally biased region" description="Acidic residues" evidence="1">
    <location>
        <begin position="815"/>
        <end position="832"/>
    </location>
</feature>
<proteinExistence type="predicted"/>
<feature type="compositionally biased region" description="Polar residues" evidence="1">
    <location>
        <begin position="1309"/>
        <end position="1327"/>
    </location>
</feature>
<feature type="compositionally biased region" description="Low complexity" evidence="1">
    <location>
        <begin position="937"/>
        <end position="962"/>
    </location>
</feature>
<feature type="compositionally biased region" description="Basic and acidic residues" evidence="1">
    <location>
        <begin position="1289"/>
        <end position="1298"/>
    </location>
</feature>
<name>A0ABR0EMW8_ZASCE</name>
<sequence>MFSRRRGSSASRASSQTPLDRNTTSNAAAAASQAFLKNKPSTGSLSSAAAAAALRSMTTTPEPVGTVQTKRMVRRGSTASNASSAIVSNGRGGAPVRGGLQRRDSGGSMTDRTFRSPSPGRSNGAVSPAVDAPPVPAIPRSISTQHQRSSSLDPPQRVISPTPAGRGNGRAASMDRYSMPPPASASSRGGKRLSNVNEELERPDSNRNVNFSRPINSQPSSPTSPTPDKSYTHGTGNWFSESVPVPSQPKQTPKEAAIQQKIARIHAAAGQPLKKDNSVNTAQGDYLRSANSGPAPASYESADAIMVYDPSTRTFISKPRTQPAPPASPEPPSPTTWQPAAPVPGTYDPHTRTIVPLPEPKTSVQVQRPERPGLETDLQPPPRNPARLSPTIAARGFLHKQPSVVREEPEDEEGSVAGSDLLDTGSTIQTSAGPAKSYVAPAGSKQRSSSLDIPRGALDSASRGRGGSNVSKSPSPSRIQFSASPVINPIRHDPPPRDLSPAKPALKNAHSPASSIRTSSPLANFSPAPKSPISETSDNTSQASQDAFTGRKKKSVRVSFDEQPQEIEPPTLAATPKSIMRPVADDLDDDELMKPRPALPSFGSVRKQRVTHDVPEKVTEMAPETQDASNDHAIGGILKNAGDAKATSDPVAPVVTSKETAGYVSDDSDDLGDPVATSTPAPPTTAPEVKLESSPVQKQETKVRDFAAETAPASDQADDSDVPAINLLPPTPGAEEERKLLSPEGEQSPKPKASFEINVPGGWSGEEENEPEATSAGAAAATVATIEGQDELATVPDDPIIYASPRPTSPALDAINEDNSDDSAEFSDAAEDLSELDNGGFASLDAIAVSPVLTSSAAPKPRDAPAPLPESPSVRQASKRMERVDSDGKGSGDWSEATAYWSRLSQQQREQIEREHFSSDDEDGPAPARKPKKKTSTQAVPTKTPAAAALTQAKPAAQPAKPALKKTMRAQPEPVPVENEVHMRKSMRSGAAGSMPGSLRDGTTSRPQQAPAQPKSALQKGTMRPASSGQMSLSGTPASGPQDSAFPKIQASQTQALVQPKPKPQPAPVMSAKLQKELSHDPDSESSFKKKRRSKVDGRYTMKRSMRGGPVEPEPAPSAPSLRNQRPTSPEPPRGKGKDSFSIRSLSPTGSLFGRKKQGEQVRQSIRGSSVDAGHRMTMRNGPPQRAAARPASSQPSKFKSRFVDSDDEGEDERPRRNFFKSRFTDSDDEDDDVFIPADLTPVRGIPRKQGQTDGDSTDLEDEDEDDNPRKASSRRQKMSTPLVPDSGDIDKAMEAARKKLGIPEPSAKDTTQGVPLRNGSLQQDAAPQSPAIRPSYEEAESTPEKKKRSFMGSILRRNRNSTASVPQIGTTASELNLPPSPAVPAHYNVDSARPQSPIASPNGKLMRRTSGQQVPQAPRMRRGDSTYSNATAPPAVGEAFSASDRDNWPLAPAVPKIPDHFAGNERPTTSDGAGNSVVRFDIGTDDGMGEGQRGAVYSRRTGKKKKFGLLRKAFGLND</sequence>
<gene>
    <name evidence="2" type="ORF">PRZ48_005989</name>
</gene>
<evidence type="ECO:0000256" key="1">
    <source>
        <dbReference type="SAM" id="MobiDB-lite"/>
    </source>
</evidence>
<feature type="compositionally biased region" description="Low complexity" evidence="1">
    <location>
        <begin position="217"/>
        <end position="227"/>
    </location>
</feature>
<feature type="region of interest" description="Disordered" evidence="1">
    <location>
        <begin position="1"/>
        <end position="298"/>
    </location>
</feature>
<feature type="compositionally biased region" description="Polar residues" evidence="1">
    <location>
        <begin position="1025"/>
        <end position="1042"/>
    </location>
</feature>
<feature type="compositionally biased region" description="Low complexity" evidence="1">
    <location>
        <begin position="22"/>
        <end position="32"/>
    </location>
</feature>
<feature type="compositionally biased region" description="Polar residues" evidence="1">
    <location>
        <begin position="1361"/>
        <end position="1375"/>
    </location>
</feature>
<feature type="compositionally biased region" description="Polar residues" evidence="1">
    <location>
        <begin position="468"/>
        <end position="485"/>
    </location>
</feature>
<reference evidence="2 3" key="1">
    <citation type="journal article" date="2023" name="G3 (Bethesda)">
        <title>A chromosome-level genome assembly of Zasmidium syzygii isolated from banana leaves.</title>
        <authorList>
            <person name="van Westerhoven A.C."/>
            <person name="Mehrabi R."/>
            <person name="Talebi R."/>
            <person name="Steentjes M.B.F."/>
            <person name="Corcolon B."/>
            <person name="Chong P.A."/>
            <person name="Kema G.H.J."/>
            <person name="Seidl M.F."/>
        </authorList>
    </citation>
    <scope>NUCLEOTIDE SEQUENCE [LARGE SCALE GENOMIC DNA]</scope>
    <source>
        <strain evidence="2 3">P124</strain>
    </source>
</reference>
<feature type="compositionally biased region" description="Basic and acidic residues" evidence="1">
    <location>
        <begin position="610"/>
        <end position="619"/>
    </location>
</feature>
<feature type="compositionally biased region" description="Polar residues" evidence="1">
    <location>
        <begin position="77"/>
        <end position="87"/>
    </location>
</feature>
<organism evidence="2 3">
    <name type="scientific">Zasmidium cellare</name>
    <name type="common">Wine cellar mold</name>
    <name type="synonym">Racodium cellare</name>
    <dbReference type="NCBI Taxonomy" id="395010"/>
    <lineage>
        <taxon>Eukaryota</taxon>
        <taxon>Fungi</taxon>
        <taxon>Dikarya</taxon>
        <taxon>Ascomycota</taxon>
        <taxon>Pezizomycotina</taxon>
        <taxon>Dothideomycetes</taxon>
        <taxon>Dothideomycetidae</taxon>
        <taxon>Mycosphaerellales</taxon>
        <taxon>Mycosphaerellaceae</taxon>
        <taxon>Zasmidium</taxon>
    </lineage>
</organism>
<dbReference type="Proteomes" id="UP001305779">
    <property type="component" value="Unassembled WGS sequence"/>
</dbReference>
<comment type="caution">
    <text evidence="2">The sequence shown here is derived from an EMBL/GenBank/DDBJ whole genome shotgun (WGS) entry which is preliminary data.</text>
</comment>
<feature type="compositionally biased region" description="Polar residues" evidence="1">
    <location>
        <begin position="107"/>
        <end position="121"/>
    </location>
</feature>
<feature type="compositionally biased region" description="Polar residues" evidence="1">
    <location>
        <begin position="1001"/>
        <end position="1011"/>
    </location>
</feature>
<dbReference type="EMBL" id="JAXOVC010000004">
    <property type="protein sequence ID" value="KAK4502563.1"/>
    <property type="molecule type" value="Genomic_DNA"/>
</dbReference>
<feature type="compositionally biased region" description="Basic and acidic residues" evidence="1">
    <location>
        <begin position="879"/>
        <end position="890"/>
    </location>
</feature>
<feature type="compositionally biased region" description="Polar residues" evidence="1">
    <location>
        <begin position="56"/>
        <end position="69"/>
    </location>
</feature>
<evidence type="ECO:0000313" key="3">
    <source>
        <dbReference type="Proteomes" id="UP001305779"/>
    </source>
</evidence>
<evidence type="ECO:0000313" key="2">
    <source>
        <dbReference type="EMBL" id="KAK4502563.1"/>
    </source>
</evidence>
<feature type="compositionally biased region" description="Polar residues" evidence="1">
    <location>
        <begin position="511"/>
        <end position="523"/>
    </location>
</feature>
<protein>
    <submittedName>
        <fullName evidence="2">Uncharacterized protein</fullName>
    </submittedName>
</protein>
<feature type="compositionally biased region" description="Pro residues" evidence="1">
    <location>
        <begin position="322"/>
        <end position="334"/>
    </location>
</feature>
<feature type="compositionally biased region" description="Polar residues" evidence="1">
    <location>
        <begin position="533"/>
        <end position="547"/>
    </location>
</feature>
<accession>A0ABR0EMW8</accession>
<feature type="compositionally biased region" description="Basic and acidic residues" evidence="1">
    <location>
        <begin position="1074"/>
        <end position="1088"/>
    </location>
</feature>
<feature type="compositionally biased region" description="Low complexity" evidence="1">
    <location>
        <begin position="1183"/>
        <end position="1197"/>
    </location>
</feature>
<feature type="region of interest" description="Disordered" evidence="1">
    <location>
        <begin position="855"/>
        <end position="1494"/>
    </location>
</feature>
<feature type="compositionally biased region" description="Basic and acidic residues" evidence="1">
    <location>
        <begin position="910"/>
        <end position="919"/>
    </location>
</feature>
<feature type="compositionally biased region" description="Acidic residues" evidence="1">
    <location>
        <begin position="1256"/>
        <end position="1267"/>
    </location>
</feature>
<feature type="compositionally biased region" description="Polar residues" evidence="1">
    <location>
        <begin position="141"/>
        <end position="153"/>
    </location>
</feature>